<keyword evidence="3" id="KW-1185">Reference proteome</keyword>
<reference evidence="2 3" key="2">
    <citation type="submission" date="2018-10" db="EMBL/GenBank/DDBJ databases">
        <authorList>
            <consortium name="Pathogen Informatics"/>
        </authorList>
    </citation>
    <scope>NUCLEOTIDE SEQUENCE [LARGE SCALE GENOMIC DNA]</scope>
</reference>
<name>A0A0N4UTU7_ENTVE</name>
<evidence type="ECO:0000313" key="3">
    <source>
        <dbReference type="Proteomes" id="UP000274131"/>
    </source>
</evidence>
<feature type="region of interest" description="Disordered" evidence="1">
    <location>
        <begin position="1"/>
        <end position="20"/>
    </location>
</feature>
<evidence type="ECO:0000256" key="1">
    <source>
        <dbReference type="SAM" id="MobiDB-lite"/>
    </source>
</evidence>
<protein>
    <submittedName>
        <fullName evidence="4">C2 calcium-dependent domain-containing protein 4C</fullName>
    </submittedName>
</protein>
<gene>
    <name evidence="2" type="ORF">EVEC_LOCUS512</name>
</gene>
<organism evidence="4">
    <name type="scientific">Enterobius vermicularis</name>
    <name type="common">Human pinworm</name>
    <dbReference type="NCBI Taxonomy" id="51028"/>
    <lineage>
        <taxon>Eukaryota</taxon>
        <taxon>Metazoa</taxon>
        <taxon>Ecdysozoa</taxon>
        <taxon>Nematoda</taxon>
        <taxon>Chromadorea</taxon>
        <taxon>Rhabditida</taxon>
        <taxon>Spirurina</taxon>
        <taxon>Oxyuridomorpha</taxon>
        <taxon>Oxyuroidea</taxon>
        <taxon>Oxyuridae</taxon>
        <taxon>Enterobius</taxon>
    </lineage>
</organism>
<dbReference type="WBParaSite" id="EVEC_0000077301-mRNA-1">
    <property type="protein sequence ID" value="EVEC_0000077301-mRNA-1"/>
    <property type="gene ID" value="EVEC_0000077301"/>
</dbReference>
<proteinExistence type="predicted"/>
<evidence type="ECO:0000313" key="2">
    <source>
        <dbReference type="EMBL" id="VDD85369.1"/>
    </source>
</evidence>
<reference evidence="4" key="1">
    <citation type="submission" date="2017-02" db="UniProtKB">
        <authorList>
            <consortium name="WormBaseParasite"/>
        </authorList>
    </citation>
    <scope>IDENTIFICATION</scope>
</reference>
<dbReference type="EMBL" id="UXUI01001010">
    <property type="protein sequence ID" value="VDD85369.1"/>
    <property type="molecule type" value="Genomic_DNA"/>
</dbReference>
<dbReference type="AlphaFoldDB" id="A0A0N4UTU7"/>
<accession>A0A0N4UTU7</accession>
<evidence type="ECO:0000313" key="4">
    <source>
        <dbReference type="WBParaSite" id="EVEC_0000077301-mRNA-1"/>
    </source>
</evidence>
<dbReference type="Proteomes" id="UP000274131">
    <property type="component" value="Unassembled WGS sequence"/>
</dbReference>
<sequence length="217" mass="24829">MKQEWNNGGKDGHVTQASNSRNVLVSSTPVPLSNLPFNRRGNQSVLLPLTYWLSRPRTMADYHFQWRSTGSVFENQHQLLTRERPVPSVLHCFSTEPTYVTVFCKVQNLPCNSEMANTFVLKRRISLLDPPRNATKKKFFSKVVGDGRPTLLHKPKQTFDKADVAENLFSTEGPLTNSWDLDFINLLIKKSDQLEDKLDNTCSYLNQPVEEEKMSDV</sequence>